<keyword evidence="4" id="KW-1185">Reference proteome</keyword>
<sequence>MTHPLLPERPLCLSPTLAATLGLEEAVLLTALGDLLPFLAVESHPGRDWYSVEAEQLQQLLPFWQPADIQRVATSLRNQGALLLGSAPYGASGLLKFALAGEQRAAAPPSPHQSPARAPLQPPAQSATQASIHTQPPASRSANSIAPNWQPDQETMARIAQLGVPEHFVREQLPEFVTYWRERGESRHSFGSLFLKQVKSKWEAYRATTQRKQPLPEGWYPGEDTLSKLADEGVPSTFVQRGLQRFLDYHRSSGKLSISWDLEFNDWIMEDWEKQDTPFIEKRKPTAMTRDWQPSEHTWEQLRRLAINPNFAAELLPEFIYKWLERGGHSARWGEQFIEYAREEWAYYCQGIEKNPVAKPISRNWQPSSDCLSHLLNQCEIEREFALSLVPEFILYWRGQNAARKSWDAIFVRHARYQWAERNKLAIGQTHGKQQLTDPNKQRTRDRSVIDIVTDTNW</sequence>
<feature type="region of interest" description="Disordered" evidence="1">
    <location>
        <begin position="104"/>
        <end position="148"/>
    </location>
</feature>
<dbReference type="Gene3D" id="1.10.8.1180">
    <property type="match status" value="4"/>
</dbReference>
<evidence type="ECO:0000259" key="2">
    <source>
        <dbReference type="Pfam" id="PF17948"/>
    </source>
</evidence>
<name>A0ABP9WP89_9GAMM</name>
<accession>A0ABP9WP89</accession>
<protein>
    <recommendedName>
        <fullName evidence="2">DnaT DNA-binding domain-containing protein</fullName>
    </recommendedName>
</protein>
<dbReference type="RefSeq" id="WP_345550083.1">
    <property type="nucleotide sequence ID" value="NZ_BAABRT010000009.1"/>
</dbReference>
<comment type="caution">
    <text evidence="3">The sequence shown here is derived from an EMBL/GenBank/DDBJ whole genome shotgun (WGS) entry which is preliminary data.</text>
</comment>
<dbReference type="Proteomes" id="UP001408594">
    <property type="component" value="Unassembled WGS sequence"/>
</dbReference>
<reference evidence="3 4" key="1">
    <citation type="submission" date="2024-02" db="EMBL/GenBank/DDBJ databases">
        <title>Microbulbifer aestuariivivens NBRC 112533.</title>
        <authorList>
            <person name="Ichikawa N."/>
            <person name="Katano-Makiyama Y."/>
            <person name="Hidaka K."/>
        </authorList>
    </citation>
    <scope>NUCLEOTIDE SEQUENCE [LARGE SCALE GENOMIC DNA]</scope>
    <source>
        <strain evidence="3 4">NBRC 112533</strain>
    </source>
</reference>
<evidence type="ECO:0000256" key="1">
    <source>
        <dbReference type="SAM" id="MobiDB-lite"/>
    </source>
</evidence>
<proteinExistence type="predicted"/>
<feature type="domain" description="DnaT DNA-binding" evidence="2">
    <location>
        <begin position="144"/>
        <end position="210"/>
    </location>
</feature>
<dbReference type="EMBL" id="BAABRT010000009">
    <property type="protein sequence ID" value="GAA5524844.1"/>
    <property type="molecule type" value="Genomic_DNA"/>
</dbReference>
<gene>
    <name evidence="3" type="ORF">Maes01_01403</name>
</gene>
<dbReference type="InterPro" id="IPR040480">
    <property type="entry name" value="DnaT_DNA_bind"/>
</dbReference>
<evidence type="ECO:0000313" key="4">
    <source>
        <dbReference type="Proteomes" id="UP001408594"/>
    </source>
</evidence>
<feature type="domain" description="DnaT DNA-binding" evidence="2">
    <location>
        <begin position="360"/>
        <end position="423"/>
    </location>
</feature>
<feature type="domain" description="DnaT DNA-binding" evidence="2">
    <location>
        <begin position="287"/>
        <end position="348"/>
    </location>
</feature>
<feature type="domain" description="DnaT DNA-binding" evidence="2">
    <location>
        <begin position="213"/>
        <end position="276"/>
    </location>
</feature>
<feature type="compositionally biased region" description="Low complexity" evidence="1">
    <location>
        <begin position="104"/>
        <end position="119"/>
    </location>
</feature>
<evidence type="ECO:0000313" key="3">
    <source>
        <dbReference type="EMBL" id="GAA5524844.1"/>
    </source>
</evidence>
<feature type="compositionally biased region" description="Polar residues" evidence="1">
    <location>
        <begin position="123"/>
        <end position="148"/>
    </location>
</feature>
<organism evidence="3 4">
    <name type="scientific">Microbulbifer aestuariivivens</name>
    <dbReference type="NCBI Taxonomy" id="1908308"/>
    <lineage>
        <taxon>Bacteria</taxon>
        <taxon>Pseudomonadati</taxon>
        <taxon>Pseudomonadota</taxon>
        <taxon>Gammaproteobacteria</taxon>
        <taxon>Cellvibrionales</taxon>
        <taxon>Microbulbiferaceae</taxon>
        <taxon>Microbulbifer</taxon>
    </lineage>
</organism>
<dbReference type="Pfam" id="PF17948">
    <property type="entry name" value="DnaT"/>
    <property type="match status" value="4"/>
</dbReference>